<accession>A0A6J4PZK0</accession>
<feature type="compositionally biased region" description="Basic residues" evidence="1">
    <location>
        <begin position="88"/>
        <end position="102"/>
    </location>
</feature>
<evidence type="ECO:0000313" key="2">
    <source>
        <dbReference type="EMBL" id="CAA9430332.1"/>
    </source>
</evidence>
<protein>
    <submittedName>
        <fullName evidence="2">Uncharacterized protein</fullName>
    </submittedName>
</protein>
<reference evidence="2" key="1">
    <citation type="submission" date="2020-02" db="EMBL/GenBank/DDBJ databases">
        <authorList>
            <person name="Meier V. D."/>
        </authorList>
    </citation>
    <scope>NUCLEOTIDE SEQUENCE</scope>
    <source>
        <strain evidence="2">AVDCRST_MAG01</strain>
    </source>
</reference>
<evidence type="ECO:0000256" key="1">
    <source>
        <dbReference type="SAM" id="MobiDB-lite"/>
    </source>
</evidence>
<name>A0A6J4PZK0_9ACTN</name>
<feature type="non-terminal residue" evidence="2">
    <location>
        <position position="102"/>
    </location>
</feature>
<sequence>DVPSRRRVPRGLCLLRGRRDDRRSGRHHRRAGTPLPSRSRPAASRGALRRHGRLVHGIRRPAPGAGRPRQRGGTDLATLAHARPCGGWKRRGDHPRKVPRGL</sequence>
<proteinExistence type="predicted"/>
<dbReference type="AlphaFoldDB" id="A0A6J4PZK0"/>
<feature type="compositionally biased region" description="Low complexity" evidence="1">
    <location>
        <begin position="60"/>
        <end position="73"/>
    </location>
</feature>
<feature type="region of interest" description="Disordered" evidence="1">
    <location>
        <begin position="1"/>
        <end position="102"/>
    </location>
</feature>
<feature type="non-terminal residue" evidence="2">
    <location>
        <position position="1"/>
    </location>
</feature>
<organism evidence="2">
    <name type="scientific">uncultured Rubrobacteraceae bacterium</name>
    <dbReference type="NCBI Taxonomy" id="349277"/>
    <lineage>
        <taxon>Bacteria</taxon>
        <taxon>Bacillati</taxon>
        <taxon>Actinomycetota</taxon>
        <taxon>Rubrobacteria</taxon>
        <taxon>Rubrobacterales</taxon>
        <taxon>Rubrobacteraceae</taxon>
        <taxon>environmental samples</taxon>
    </lineage>
</organism>
<feature type="compositionally biased region" description="Basic residues" evidence="1">
    <location>
        <begin position="47"/>
        <end position="59"/>
    </location>
</feature>
<gene>
    <name evidence="2" type="ORF">AVDCRST_MAG01-01-2880</name>
</gene>
<dbReference type="EMBL" id="CADCUW010000382">
    <property type="protein sequence ID" value="CAA9430332.1"/>
    <property type="molecule type" value="Genomic_DNA"/>
</dbReference>